<feature type="domain" description="HTH cro/C1-type" evidence="2">
    <location>
        <begin position="4"/>
        <end position="58"/>
    </location>
</feature>
<evidence type="ECO:0000313" key="3">
    <source>
        <dbReference type="EMBL" id="APX72889.1"/>
    </source>
</evidence>
<dbReference type="PANTHER" id="PTHR46558">
    <property type="entry name" value="TRACRIPTIONAL REGULATORY PROTEIN-RELATED-RELATED"/>
    <property type="match status" value="1"/>
</dbReference>
<gene>
    <name evidence="3" type="ORF">BTM29_10140</name>
</gene>
<organism evidence="3 4">
    <name type="scientific">Companilactobacillus allii</name>
    <dbReference type="NCBI Taxonomy" id="1847728"/>
    <lineage>
        <taxon>Bacteria</taxon>
        <taxon>Bacillati</taxon>
        <taxon>Bacillota</taxon>
        <taxon>Bacilli</taxon>
        <taxon>Lactobacillales</taxon>
        <taxon>Lactobacillaceae</taxon>
        <taxon>Companilactobacillus</taxon>
    </lineage>
</organism>
<dbReference type="RefSeq" id="WP_076617067.1">
    <property type="nucleotide sequence ID" value="NZ_CP019323.1"/>
</dbReference>
<dbReference type="InterPro" id="IPR001387">
    <property type="entry name" value="Cro/C1-type_HTH"/>
</dbReference>
<keyword evidence="1" id="KW-0238">DNA-binding</keyword>
<dbReference type="PANTHER" id="PTHR46558:SF11">
    <property type="entry name" value="HTH-TYPE TRANSCRIPTIONAL REGULATOR XRE"/>
    <property type="match status" value="1"/>
</dbReference>
<dbReference type="OrthoDB" id="6386941at2"/>
<dbReference type="PROSITE" id="PS50943">
    <property type="entry name" value="HTH_CROC1"/>
    <property type="match status" value="1"/>
</dbReference>
<dbReference type="Proteomes" id="UP000187499">
    <property type="component" value="Chromosome"/>
</dbReference>
<dbReference type="STRING" id="1847728.BTM29_10140"/>
<sequence>MRKLKYFREKKKLTQKELAEMLGLATITIRSIENGDRNPSIDTAKRISIFFDVGMDELFPDIFLLSDGTKSIKNKTYISQ</sequence>
<dbReference type="CDD" id="cd00093">
    <property type="entry name" value="HTH_XRE"/>
    <property type="match status" value="1"/>
</dbReference>
<dbReference type="InterPro" id="IPR010982">
    <property type="entry name" value="Lambda_DNA-bd_dom_sf"/>
</dbReference>
<dbReference type="EMBL" id="CP019323">
    <property type="protein sequence ID" value="APX72889.1"/>
    <property type="molecule type" value="Genomic_DNA"/>
</dbReference>
<dbReference type="KEGG" id="lalw:BTM29_10140"/>
<dbReference type="Pfam" id="PF01381">
    <property type="entry name" value="HTH_3"/>
    <property type="match status" value="1"/>
</dbReference>
<keyword evidence="4" id="KW-1185">Reference proteome</keyword>
<accession>A0A1P8Q508</accession>
<dbReference type="Gene3D" id="1.10.260.40">
    <property type="entry name" value="lambda repressor-like DNA-binding domains"/>
    <property type="match status" value="1"/>
</dbReference>
<dbReference type="GO" id="GO:0003677">
    <property type="term" value="F:DNA binding"/>
    <property type="evidence" value="ECO:0007669"/>
    <property type="project" value="UniProtKB-KW"/>
</dbReference>
<protein>
    <recommendedName>
        <fullName evidence="2">HTH cro/C1-type domain-containing protein</fullName>
    </recommendedName>
</protein>
<name>A0A1P8Q508_9LACO</name>
<reference evidence="4" key="1">
    <citation type="submission" date="2016-12" db="EMBL/GenBank/DDBJ databases">
        <authorList>
            <person name="Jung M.Y."/>
            <person name="Lee S.H."/>
        </authorList>
    </citation>
    <scope>NUCLEOTIDE SEQUENCE [LARGE SCALE GENOMIC DNA]</scope>
    <source>
        <strain evidence="4">WiKim39</strain>
    </source>
</reference>
<dbReference type="SUPFAM" id="SSF47413">
    <property type="entry name" value="lambda repressor-like DNA-binding domains"/>
    <property type="match status" value="1"/>
</dbReference>
<evidence type="ECO:0000313" key="4">
    <source>
        <dbReference type="Proteomes" id="UP000187499"/>
    </source>
</evidence>
<evidence type="ECO:0000259" key="2">
    <source>
        <dbReference type="PROSITE" id="PS50943"/>
    </source>
</evidence>
<dbReference type="SMART" id="SM00530">
    <property type="entry name" value="HTH_XRE"/>
    <property type="match status" value="1"/>
</dbReference>
<evidence type="ECO:0000256" key="1">
    <source>
        <dbReference type="ARBA" id="ARBA00023125"/>
    </source>
</evidence>
<dbReference type="AlphaFoldDB" id="A0A1P8Q508"/>
<proteinExistence type="predicted"/>